<dbReference type="EMBL" id="AP015044">
    <property type="protein sequence ID" value="BAU01358.1"/>
    <property type="molecule type" value="Genomic_DNA"/>
</dbReference>
<reference evidence="8 9" key="1">
    <citation type="journal article" date="2015" name="Sci. Rep.">
        <title>The power of single molecule real-time sequencing technology in the de novo assembly of a eukaryotic genome.</title>
        <authorList>
            <person name="Sakai H."/>
            <person name="Naito K."/>
            <person name="Ogiso-Tanaka E."/>
            <person name="Takahashi Y."/>
            <person name="Iseki K."/>
            <person name="Muto C."/>
            <person name="Satou K."/>
            <person name="Teruya K."/>
            <person name="Shiroma A."/>
            <person name="Shimoji M."/>
            <person name="Hirano T."/>
            <person name="Itoh T."/>
            <person name="Kaga A."/>
            <person name="Tomooka N."/>
        </authorList>
    </citation>
    <scope>NUCLEOTIDE SEQUENCE [LARGE SCALE GENOMIC DNA]</scope>
    <source>
        <strain evidence="9">cv. Shumari</strain>
    </source>
</reference>
<evidence type="ECO:0000313" key="9">
    <source>
        <dbReference type="Proteomes" id="UP000291084"/>
    </source>
</evidence>
<comment type="subcellular location">
    <subcellularLocation>
        <location evidence="1">Membrane</location>
        <topology evidence="1">Single-pass membrane protein</topology>
    </subcellularLocation>
</comment>
<keyword evidence="5" id="KW-1133">Transmembrane helix</keyword>
<evidence type="ECO:0000313" key="8">
    <source>
        <dbReference type="EMBL" id="BAU01358.1"/>
    </source>
</evidence>
<dbReference type="Proteomes" id="UP000291084">
    <property type="component" value="Chromosome 11"/>
</dbReference>
<evidence type="ECO:0000256" key="3">
    <source>
        <dbReference type="ARBA" id="ARBA00022679"/>
    </source>
</evidence>
<dbReference type="Pfam" id="PF23452">
    <property type="entry name" value="HPAT"/>
    <property type="match status" value="1"/>
</dbReference>
<dbReference type="PANTHER" id="PTHR31485">
    <property type="entry name" value="PEPTIDYL SERINE ALPHA-GALACTOSYLTRANSFERASE"/>
    <property type="match status" value="1"/>
</dbReference>
<dbReference type="GO" id="GO:0016757">
    <property type="term" value="F:glycosyltransferase activity"/>
    <property type="evidence" value="ECO:0007669"/>
    <property type="project" value="UniProtKB-KW"/>
</dbReference>
<dbReference type="PANTHER" id="PTHR31485:SF4">
    <property type="entry name" value="HYDROXYPROLINE O-ARABINOSYLTRANSFERASE RDN1"/>
    <property type="match status" value="1"/>
</dbReference>
<dbReference type="AlphaFoldDB" id="A0A0S3T7V6"/>
<protein>
    <recommendedName>
        <fullName evidence="7">Hydroxyproline O-arabinosyltransferase-like domain-containing protein</fullName>
    </recommendedName>
</protein>
<keyword evidence="9" id="KW-1185">Reference proteome</keyword>
<feature type="domain" description="Hydroxyproline O-arabinosyltransferase-like" evidence="7">
    <location>
        <begin position="1"/>
        <end position="64"/>
    </location>
</feature>
<proteinExistence type="predicted"/>
<evidence type="ECO:0000256" key="4">
    <source>
        <dbReference type="ARBA" id="ARBA00022692"/>
    </source>
</evidence>
<evidence type="ECO:0000259" key="7">
    <source>
        <dbReference type="Pfam" id="PF23452"/>
    </source>
</evidence>
<organism evidence="8 9">
    <name type="scientific">Vigna angularis var. angularis</name>
    <dbReference type="NCBI Taxonomy" id="157739"/>
    <lineage>
        <taxon>Eukaryota</taxon>
        <taxon>Viridiplantae</taxon>
        <taxon>Streptophyta</taxon>
        <taxon>Embryophyta</taxon>
        <taxon>Tracheophyta</taxon>
        <taxon>Spermatophyta</taxon>
        <taxon>Magnoliopsida</taxon>
        <taxon>eudicotyledons</taxon>
        <taxon>Gunneridae</taxon>
        <taxon>Pentapetalae</taxon>
        <taxon>rosids</taxon>
        <taxon>fabids</taxon>
        <taxon>Fabales</taxon>
        <taxon>Fabaceae</taxon>
        <taxon>Papilionoideae</taxon>
        <taxon>50 kb inversion clade</taxon>
        <taxon>NPAAA clade</taxon>
        <taxon>indigoferoid/millettioid clade</taxon>
        <taxon>Phaseoleae</taxon>
        <taxon>Vigna</taxon>
    </lineage>
</organism>
<accession>A0A0S3T7V6</accession>
<evidence type="ECO:0000256" key="5">
    <source>
        <dbReference type="ARBA" id="ARBA00022989"/>
    </source>
</evidence>
<evidence type="ECO:0000256" key="6">
    <source>
        <dbReference type="ARBA" id="ARBA00023136"/>
    </source>
</evidence>
<keyword evidence="4" id="KW-0812">Transmembrane</keyword>
<dbReference type="GO" id="GO:0016020">
    <property type="term" value="C:membrane"/>
    <property type="evidence" value="ECO:0007669"/>
    <property type="project" value="UniProtKB-SubCell"/>
</dbReference>
<evidence type="ECO:0000256" key="2">
    <source>
        <dbReference type="ARBA" id="ARBA00022676"/>
    </source>
</evidence>
<gene>
    <name evidence="8" type="primary">Vigan.11G057500</name>
    <name evidence="8" type="ORF">VIGAN_11057500</name>
</gene>
<keyword evidence="2" id="KW-0328">Glycosyltransferase</keyword>
<keyword evidence="3" id="KW-0808">Transferase</keyword>
<name>A0A0S3T7V6_PHAAN</name>
<dbReference type="InterPro" id="IPR056508">
    <property type="entry name" value="HPAT-like"/>
</dbReference>
<dbReference type="InterPro" id="IPR044845">
    <property type="entry name" value="HPAT/SRGT1-like"/>
</dbReference>
<evidence type="ECO:0000256" key="1">
    <source>
        <dbReference type="ARBA" id="ARBA00004167"/>
    </source>
</evidence>
<keyword evidence="6" id="KW-0472">Membrane</keyword>
<sequence length="101" mass="11677">MAEPDHIFVNPLPNLAYGSQPAAFPFFYIKPNENEKVLRKFYPEEKGLVTNIDPIGNSPVIIKKVSELVVLVIRGEFEIRWEVIPVARLGGRWKEETREKR</sequence>